<organism evidence="2 3">
    <name type="scientific">Methanococcoides seepicolus</name>
    <dbReference type="NCBI Taxonomy" id="2828780"/>
    <lineage>
        <taxon>Archaea</taxon>
        <taxon>Methanobacteriati</taxon>
        <taxon>Methanobacteriota</taxon>
        <taxon>Stenosarchaea group</taxon>
        <taxon>Methanomicrobia</taxon>
        <taxon>Methanosarcinales</taxon>
        <taxon>Methanosarcinaceae</taxon>
        <taxon>Methanococcoides</taxon>
    </lineage>
</organism>
<feature type="transmembrane region" description="Helical" evidence="1">
    <location>
        <begin position="258"/>
        <end position="279"/>
    </location>
</feature>
<dbReference type="Proteomes" id="UP001056766">
    <property type="component" value="Unassembled WGS sequence"/>
</dbReference>
<reference evidence="2" key="1">
    <citation type="journal article" date="2021" name="mSystems">
        <title>Bacteria and Archaea Synergistically Convert Glycine Betaine to Biogenic Methane in the Formosa Cold Seep of the South China Sea.</title>
        <authorList>
            <person name="Li L."/>
            <person name="Zhang W."/>
            <person name="Zhang S."/>
            <person name="Song L."/>
            <person name="Sun Q."/>
            <person name="Zhang H."/>
            <person name="Xiang H."/>
            <person name="Dong X."/>
        </authorList>
    </citation>
    <scope>NUCLEOTIDE SEQUENCE</scope>
    <source>
        <strain evidence="2">LLY</strain>
    </source>
</reference>
<protein>
    <submittedName>
        <fullName evidence="2">Uncharacterized protein</fullName>
    </submittedName>
</protein>
<dbReference type="RefSeq" id="WP_250868724.1">
    <property type="nucleotide sequence ID" value="NZ_JAGSOI010000046.1"/>
</dbReference>
<keyword evidence="1" id="KW-0472">Membrane</keyword>
<evidence type="ECO:0000256" key="1">
    <source>
        <dbReference type="SAM" id="Phobius"/>
    </source>
</evidence>
<dbReference type="EMBL" id="JAGSOI010000046">
    <property type="protein sequence ID" value="MCM1987384.1"/>
    <property type="molecule type" value="Genomic_DNA"/>
</dbReference>
<gene>
    <name evidence="2" type="ORF">KDK67_10380</name>
</gene>
<keyword evidence="1" id="KW-0812">Transmembrane</keyword>
<feature type="transmembrane region" description="Helical" evidence="1">
    <location>
        <begin position="20"/>
        <end position="49"/>
    </location>
</feature>
<proteinExistence type="predicted"/>
<sequence>MNEDLGRILNKGFGTWSHNYGIAVPFFLNMMASLFILMMAVFIIPFIVAATSMSDIGGASSLTTEESMELLMSLFSDNIVLVLVLGLIAFLAISFVQSYFEAGAIGMAQAASASGHTTFDDMFRAGKDNVFSLFLTRIIISLIFLAGIVFIIPGMLVMGDFNSFIDNPENALLTSMLLIFGFLLWGLYVLIIDIIFSVVRFGLVLDSLGPMEALEIGYSFFMNNKLVVFLMYLVVIGMSIAINLVGELISYVEVLANAWIFLSFVLSFAVIQPLVTVWWTRLYMDRTGKELYDISDLLEYP</sequence>
<accession>A0A9E5DD03</accession>
<evidence type="ECO:0000313" key="3">
    <source>
        <dbReference type="Proteomes" id="UP001056766"/>
    </source>
</evidence>
<dbReference type="AlphaFoldDB" id="A0A9E5DD03"/>
<feature type="transmembrane region" description="Helical" evidence="1">
    <location>
        <begin position="176"/>
        <end position="205"/>
    </location>
</feature>
<keyword evidence="3" id="KW-1185">Reference proteome</keyword>
<evidence type="ECO:0000313" key="2">
    <source>
        <dbReference type="EMBL" id="MCM1987384.1"/>
    </source>
</evidence>
<name>A0A9E5DD03_9EURY</name>
<feature type="transmembrane region" description="Helical" evidence="1">
    <location>
        <begin position="131"/>
        <end position="156"/>
    </location>
</feature>
<feature type="transmembrane region" description="Helical" evidence="1">
    <location>
        <begin position="70"/>
        <end position="93"/>
    </location>
</feature>
<reference evidence="2" key="2">
    <citation type="submission" date="2021-04" db="EMBL/GenBank/DDBJ databases">
        <authorList>
            <person name="Dong X."/>
        </authorList>
    </citation>
    <scope>NUCLEOTIDE SEQUENCE</scope>
    <source>
        <strain evidence="2">LLY</strain>
    </source>
</reference>
<comment type="caution">
    <text evidence="2">The sequence shown here is derived from an EMBL/GenBank/DDBJ whole genome shotgun (WGS) entry which is preliminary data.</text>
</comment>
<feature type="transmembrane region" description="Helical" evidence="1">
    <location>
        <begin position="226"/>
        <end position="246"/>
    </location>
</feature>
<keyword evidence="1" id="KW-1133">Transmembrane helix</keyword>